<evidence type="ECO:0000313" key="2">
    <source>
        <dbReference type="Proteomes" id="UP000824890"/>
    </source>
</evidence>
<dbReference type="Proteomes" id="UP000824890">
    <property type="component" value="Unassembled WGS sequence"/>
</dbReference>
<reference evidence="1 2" key="1">
    <citation type="submission" date="2021-05" db="EMBL/GenBank/DDBJ databases">
        <title>Genome Assembly of Synthetic Allotetraploid Brassica napus Reveals Homoeologous Exchanges between Subgenomes.</title>
        <authorList>
            <person name="Davis J.T."/>
        </authorList>
    </citation>
    <scope>NUCLEOTIDE SEQUENCE [LARGE SCALE GENOMIC DNA]</scope>
    <source>
        <strain evidence="2">cv. Da-Ae</strain>
        <tissue evidence="1">Seedling</tissue>
    </source>
</reference>
<keyword evidence="2" id="KW-1185">Reference proteome</keyword>
<dbReference type="EMBL" id="JAGKQM010000006">
    <property type="protein sequence ID" value="KAH0922561.1"/>
    <property type="molecule type" value="Genomic_DNA"/>
</dbReference>
<evidence type="ECO:0000313" key="1">
    <source>
        <dbReference type="EMBL" id="KAH0922561.1"/>
    </source>
</evidence>
<accession>A0ABQ8CZN4</accession>
<sequence length="164" mass="18090">MLLAIVSLRCFPETSALHIFLEFNIHRNQKLRSASAREVAATAVLPPSFVGEVLAMCCFKLPDACGASPRFHDLDKFSGLPLNDCRYLYIKVSIGKYETLELKNSGSDYLGKAGFFPHIQVFFLLFSTGSDPTQQTAIDNFMVHELVKPKMSGAGAIKSLLICL</sequence>
<protein>
    <submittedName>
        <fullName evidence="1">Uncharacterized protein</fullName>
    </submittedName>
</protein>
<organism evidence="1 2">
    <name type="scientific">Brassica napus</name>
    <name type="common">Rape</name>
    <dbReference type="NCBI Taxonomy" id="3708"/>
    <lineage>
        <taxon>Eukaryota</taxon>
        <taxon>Viridiplantae</taxon>
        <taxon>Streptophyta</taxon>
        <taxon>Embryophyta</taxon>
        <taxon>Tracheophyta</taxon>
        <taxon>Spermatophyta</taxon>
        <taxon>Magnoliopsida</taxon>
        <taxon>eudicotyledons</taxon>
        <taxon>Gunneridae</taxon>
        <taxon>Pentapetalae</taxon>
        <taxon>rosids</taxon>
        <taxon>malvids</taxon>
        <taxon>Brassicales</taxon>
        <taxon>Brassicaceae</taxon>
        <taxon>Brassiceae</taxon>
        <taxon>Brassica</taxon>
    </lineage>
</organism>
<comment type="caution">
    <text evidence="1">The sequence shown here is derived from an EMBL/GenBank/DDBJ whole genome shotgun (WGS) entry which is preliminary data.</text>
</comment>
<gene>
    <name evidence="1" type="ORF">HID58_022579</name>
</gene>
<name>A0ABQ8CZN4_BRANA</name>
<proteinExistence type="predicted"/>